<evidence type="ECO:0000256" key="3">
    <source>
        <dbReference type="ARBA" id="ARBA00022692"/>
    </source>
</evidence>
<evidence type="ECO:0000313" key="10">
    <source>
        <dbReference type="Proteomes" id="UP001589894"/>
    </source>
</evidence>
<dbReference type="InterPro" id="IPR038770">
    <property type="entry name" value="Na+/solute_symporter_sf"/>
</dbReference>
<dbReference type="InterPro" id="IPR006153">
    <property type="entry name" value="Cation/H_exchanger_TM"/>
</dbReference>
<feature type="transmembrane region" description="Helical" evidence="7">
    <location>
        <begin position="39"/>
        <end position="57"/>
    </location>
</feature>
<dbReference type="PANTHER" id="PTHR32468:SF0">
    <property type="entry name" value="K(+)_H(+) ANTIPORTER 1"/>
    <property type="match status" value="1"/>
</dbReference>
<feature type="domain" description="Cation/H+ exchanger transmembrane" evidence="8">
    <location>
        <begin position="18"/>
        <end position="397"/>
    </location>
</feature>
<feature type="transmembrane region" description="Helical" evidence="7">
    <location>
        <begin position="286"/>
        <end position="303"/>
    </location>
</feature>
<dbReference type="InterPro" id="IPR050794">
    <property type="entry name" value="CPA2_transporter"/>
</dbReference>
<feature type="transmembrane region" description="Helical" evidence="7">
    <location>
        <begin position="198"/>
        <end position="217"/>
    </location>
</feature>
<evidence type="ECO:0000256" key="5">
    <source>
        <dbReference type="ARBA" id="ARBA00023065"/>
    </source>
</evidence>
<feature type="transmembrane region" description="Helical" evidence="7">
    <location>
        <begin position="229"/>
        <end position="250"/>
    </location>
</feature>
<evidence type="ECO:0000256" key="4">
    <source>
        <dbReference type="ARBA" id="ARBA00022989"/>
    </source>
</evidence>
<dbReference type="EMBL" id="JBHLUE010000011">
    <property type="protein sequence ID" value="MFC0565159.1"/>
    <property type="molecule type" value="Genomic_DNA"/>
</dbReference>
<feature type="transmembrane region" description="Helical" evidence="7">
    <location>
        <begin position="69"/>
        <end position="89"/>
    </location>
</feature>
<organism evidence="9 10">
    <name type="scientific">Plantactinospora siamensis</name>
    <dbReference type="NCBI Taxonomy" id="555372"/>
    <lineage>
        <taxon>Bacteria</taxon>
        <taxon>Bacillati</taxon>
        <taxon>Actinomycetota</taxon>
        <taxon>Actinomycetes</taxon>
        <taxon>Micromonosporales</taxon>
        <taxon>Micromonosporaceae</taxon>
        <taxon>Plantactinospora</taxon>
    </lineage>
</organism>
<dbReference type="Gene3D" id="1.20.1530.20">
    <property type="match status" value="1"/>
</dbReference>
<evidence type="ECO:0000313" key="9">
    <source>
        <dbReference type="EMBL" id="MFC0565159.1"/>
    </source>
</evidence>
<comment type="caution">
    <text evidence="9">The sequence shown here is derived from an EMBL/GenBank/DDBJ whole genome shotgun (WGS) entry which is preliminary data.</text>
</comment>
<feature type="transmembrane region" description="Helical" evidence="7">
    <location>
        <begin position="101"/>
        <end position="124"/>
    </location>
</feature>
<protein>
    <submittedName>
        <fullName evidence="9">Cation:proton antiporter</fullName>
    </submittedName>
</protein>
<evidence type="ECO:0000256" key="7">
    <source>
        <dbReference type="SAM" id="Phobius"/>
    </source>
</evidence>
<dbReference type="Proteomes" id="UP001589894">
    <property type="component" value="Unassembled WGS sequence"/>
</dbReference>
<dbReference type="Pfam" id="PF00999">
    <property type="entry name" value="Na_H_Exchanger"/>
    <property type="match status" value="1"/>
</dbReference>
<feature type="transmembrane region" description="Helical" evidence="7">
    <location>
        <begin position="6"/>
        <end position="27"/>
    </location>
</feature>
<evidence type="ECO:0000259" key="8">
    <source>
        <dbReference type="Pfam" id="PF00999"/>
    </source>
</evidence>
<keyword evidence="3 7" id="KW-0812">Transmembrane</keyword>
<proteinExistence type="predicted"/>
<keyword evidence="4 7" id="KW-1133">Transmembrane helix</keyword>
<reference evidence="9 10" key="1">
    <citation type="submission" date="2024-09" db="EMBL/GenBank/DDBJ databases">
        <authorList>
            <person name="Sun Q."/>
            <person name="Mori K."/>
        </authorList>
    </citation>
    <scope>NUCLEOTIDE SEQUENCE [LARGE SCALE GENOMIC DNA]</scope>
    <source>
        <strain evidence="9 10">TBRC 2205</strain>
    </source>
</reference>
<keyword evidence="10" id="KW-1185">Reference proteome</keyword>
<keyword evidence="5" id="KW-0406">Ion transport</keyword>
<feature type="transmembrane region" description="Helical" evidence="7">
    <location>
        <begin position="168"/>
        <end position="192"/>
    </location>
</feature>
<sequence length="424" mass="44162">MNSALLSQVLLSLAFVVAVARLGGFLLKRVGQPAVVGEILAGILLGPSLLGLLAPRLAHLLLPAEVKPYLTLLAQLGLVIFMLIVGIEVELATVGRRAPTVGAVAFGAAVLPFLLGILFALVTWRWYAVQVSRVAFLLYIGVAVAVTAFPVLARILRDRGLATTPMGSLALSCAAVIDVAAWLLLAGVIALAGKTDRSPWLMLILATAFVLVMLLVVRPGLRALQRRGTFAKMSPQAVLIAVLVASVLAACFTEKIGLHTIFGPFMVGLCLPRVPSVVDMVIDRAADVSSGLLLPAFFVVAGTQVDVRALRARDLGVLAVVVVLSMSGKIFGAAGPARLTGLSLRDSLTLGVLLSTRGLTELVVLAVGAAAGLLTPTLYTILVINAVVTTLATGPLLTLIERSGARAARPVADQRPVSVTASRR</sequence>
<evidence type="ECO:0000256" key="1">
    <source>
        <dbReference type="ARBA" id="ARBA00004141"/>
    </source>
</evidence>
<keyword evidence="2" id="KW-0813">Transport</keyword>
<keyword evidence="6 7" id="KW-0472">Membrane</keyword>
<dbReference type="RefSeq" id="WP_377338734.1">
    <property type="nucleotide sequence ID" value="NZ_JBHLUE010000011.1"/>
</dbReference>
<feature type="transmembrane region" description="Helical" evidence="7">
    <location>
        <begin position="315"/>
        <end position="335"/>
    </location>
</feature>
<evidence type="ECO:0000256" key="2">
    <source>
        <dbReference type="ARBA" id="ARBA00022448"/>
    </source>
</evidence>
<comment type="subcellular location">
    <subcellularLocation>
        <location evidence="1">Membrane</location>
        <topology evidence="1">Multi-pass membrane protein</topology>
    </subcellularLocation>
</comment>
<evidence type="ECO:0000256" key="6">
    <source>
        <dbReference type="ARBA" id="ARBA00023136"/>
    </source>
</evidence>
<dbReference type="PANTHER" id="PTHR32468">
    <property type="entry name" value="CATION/H + ANTIPORTER"/>
    <property type="match status" value="1"/>
</dbReference>
<feature type="transmembrane region" description="Helical" evidence="7">
    <location>
        <begin position="136"/>
        <end position="156"/>
    </location>
</feature>
<name>A0ABV6NXL8_9ACTN</name>
<accession>A0ABV6NXL8</accession>
<gene>
    <name evidence="9" type="ORF">ACFFHU_13570</name>
</gene>